<keyword evidence="2" id="KW-1185">Reference proteome</keyword>
<dbReference type="InParanoid" id="A0A1I5NBJ5"/>
<organism evidence="1 2">
    <name type="scientific">Actinomadura madurae</name>
    <dbReference type="NCBI Taxonomy" id="1993"/>
    <lineage>
        <taxon>Bacteria</taxon>
        <taxon>Bacillati</taxon>
        <taxon>Actinomycetota</taxon>
        <taxon>Actinomycetes</taxon>
        <taxon>Streptosporangiales</taxon>
        <taxon>Thermomonosporaceae</taxon>
        <taxon>Actinomadura</taxon>
    </lineage>
</organism>
<proteinExistence type="predicted"/>
<dbReference type="AlphaFoldDB" id="A0A1I5NBJ5"/>
<dbReference type="NCBIfam" id="TIGR02937">
    <property type="entry name" value="sigma70-ECF"/>
    <property type="match status" value="1"/>
</dbReference>
<evidence type="ECO:0000313" key="2">
    <source>
        <dbReference type="Proteomes" id="UP000183413"/>
    </source>
</evidence>
<dbReference type="EMBL" id="FOVH01000012">
    <property type="protein sequence ID" value="SFP19114.1"/>
    <property type="molecule type" value="Genomic_DNA"/>
</dbReference>
<dbReference type="SUPFAM" id="SSF88659">
    <property type="entry name" value="Sigma3 and sigma4 domains of RNA polymerase sigma factors"/>
    <property type="match status" value="1"/>
</dbReference>
<name>A0A1I5NBJ5_9ACTN</name>
<evidence type="ECO:0000313" key="1">
    <source>
        <dbReference type="EMBL" id="SFP19114.1"/>
    </source>
</evidence>
<dbReference type="GO" id="GO:0006352">
    <property type="term" value="P:DNA-templated transcription initiation"/>
    <property type="evidence" value="ECO:0007669"/>
    <property type="project" value="InterPro"/>
</dbReference>
<dbReference type="STRING" id="1993.SAMN04489713_11290"/>
<dbReference type="InterPro" id="IPR036388">
    <property type="entry name" value="WH-like_DNA-bd_sf"/>
</dbReference>
<dbReference type="Gene3D" id="1.10.10.10">
    <property type="entry name" value="Winged helix-like DNA-binding domain superfamily/Winged helix DNA-binding domain"/>
    <property type="match status" value="1"/>
</dbReference>
<accession>A0A1I5NBJ5</accession>
<dbReference type="GO" id="GO:0003700">
    <property type="term" value="F:DNA-binding transcription factor activity"/>
    <property type="evidence" value="ECO:0007669"/>
    <property type="project" value="InterPro"/>
</dbReference>
<dbReference type="InterPro" id="IPR013324">
    <property type="entry name" value="RNA_pol_sigma_r3/r4-like"/>
</dbReference>
<dbReference type="Proteomes" id="UP000183413">
    <property type="component" value="Unassembled WGS sequence"/>
</dbReference>
<sequence length="225" mass="25665">MSPSEPADTAEREPTRRRAACRDSHDWVSALTGTGSVREQAVADLHALLLHVARRKAFRRRAALGVDGPELDDLAYQAAADAVVAIIAKVREFREESRFTTWAYKFVLLELANKIGRHFWQRRTWQMEQEDWDRLPDRFGLRPEDQAEWRDLVAALRRAVDDELTEHQRTIFSALVLGGVPVDALADKLGTTRNALYKALFDARRKLRANLVANGYLTLDEVERS</sequence>
<reference evidence="1 2" key="1">
    <citation type="submission" date="2016-10" db="EMBL/GenBank/DDBJ databases">
        <authorList>
            <person name="de Groot N.N."/>
        </authorList>
    </citation>
    <scope>NUCLEOTIDE SEQUENCE [LARGE SCALE GENOMIC DNA]</scope>
    <source>
        <strain evidence="1 2">DSM 43067</strain>
    </source>
</reference>
<dbReference type="eggNOG" id="COG1595">
    <property type="taxonomic scope" value="Bacteria"/>
</dbReference>
<dbReference type="InterPro" id="IPR014284">
    <property type="entry name" value="RNA_pol_sigma-70_dom"/>
</dbReference>
<protein>
    <submittedName>
        <fullName evidence="1">RNA polymerase sigma-70 factor, ECF subfamily</fullName>
    </submittedName>
</protein>
<gene>
    <name evidence="1" type="ORF">SAMN04489713_11290</name>
</gene>